<dbReference type="InterPro" id="IPR007304">
    <property type="entry name" value="TAP46-like"/>
</dbReference>
<reference evidence="1" key="1">
    <citation type="journal article" date="2023" name="Nat. Microbiol.">
        <title>Babesia duncani multi-omics identifies virulence factors and drug targets.</title>
        <authorList>
            <person name="Singh P."/>
            <person name="Lonardi S."/>
            <person name="Liang Q."/>
            <person name="Vydyam P."/>
            <person name="Khabirova E."/>
            <person name="Fang T."/>
            <person name="Gihaz S."/>
            <person name="Thekkiniath J."/>
            <person name="Munshi M."/>
            <person name="Abel S."/>
            <person name="Ciampossin L."/>
            <person name="Batugedara G."/>
            <person name="Gupta M."/>
            <person name="Lu X.M."/>
            <person name="Lenz T."/>
            <person name="Chakravarty S."/>
            <person name="Cornillot E."/>
            <person name="Hu Y."/>
            <person name="Ma W."/>
            <person name="Gonzalez L.M."/>
            <person name="Sanchez S."/>
            <person name="Estrada K."/>
            <person name="Sanchez-Flores A."/>
            <person name="Montero E."/>
            <person name="Harb O.S."/>
            <person name="Le Roch K.G."/>
            <person name="Mamoun C.B."/>
        </authorList>
    </citation>
    <scope>NUCLEOTIDE SEQUENCE</scope>
    <source>
        <strain evidence="1">WA1</strain>
    </source>
</reference>
<dbReference type="GeneID" id="94334394"/>
<name>A0AAD9PLM1_9APIC</name>
<dbReference type="InterPro" id="IPR038511">
    <property type="entry name" value="TAP42/TAP46-like_sf"/>
</dbReference>
<dbReference type="GO" id="GO:0051721">
    <property type="term" value="F:protein phosphatase 2A binding"/>
    <property type="evidence" value="ECO:0007669"/>
    <property type="project" value="TreeGrafter"/>
</dbReference>
<evidence type="ECO:0000313" key="2">
    <source>
        <dbReference type="Proteomes" id="UP001214638"/>
    </source>
</evidence>
<dbReference type="PANTHER" id="PTHR10933">
    <property type="entry name" value="IMMUNOGLOBULIN-BINDING PROTEIN 1"/>
    <property type="match status" value="1"/>
</dbReference>
<dbReference type="RefSeq" id="XP_067803941.1">
    <property type="nucleotide sequence ID" value="XM_067945150.1"/>
</dbReference>
<keyword evidence="2" id="KW-1185">Reference proteome</keyword>
<proteinExistence type="predicted"/>
<dbReference type="Proteomes" id="UP001214638">
    <property type="component" value="Unassembled WGS sequence"/>
</dbReference>
<dbReference type="PANTHER" id="PTHR10933:SF9">
    <property type="entry name" value="IMMUNOGLOBULIN-BINDING PROTEIN 1"/>
    <property type="match status" value="1"/>
</dbReference>
<organism evidence="1 2">
    <name type="scientific">Babesia duncani</name>
    <dbReference type="NCBI Taxonomy" id="323732"/>
    <lineage>
        <taxon>Eukaryota</taxon>
        <taxon>Sar</taxon>
        <taxon>Alveolata</taxon>
        <taxon>Apicomplexa</taxon>
        <taxon>Aconoidasida</taxon>
        <taxon>Piroplasmida</taxon>
        <taxon>Babesiidae</taxon>
        <taxon>Babesia</taxon>
    </lineage>
</organism>
<dbReference type="KEGG" id="bdw:94334394"/>
<dbReference type="GO" id="GO:0005829">
    <property type="term" value="C:cytosol"/>
    <property type="evidence" value="ECO:0007669"/>
    <property type="project" value="TreeGrafter"/>
</dbReference>
<dbReference type="EMBL" id="JALLKP010000001">
    <property type="protein sequence ID" value="KAK2197099.1"/>
    <property type="molecule type" value="Genomic_DNA"/>
</dbReference>
<accession>A0AAD9PLM1</accession>
<dbReference type="AlphaFoldDB" id="A0AAD9PLM1"/>
<dbReference type="Pfam" id="PF04177">
    <property type="entry name" value="TAP42"/>
    <property type="match status" value="1"/>
</dbReference>
<protein>
    <submittedName>
        <fullName evidence="1">Bifunctional TAP46-like protein/TAP42-TAP46-like superfamily</fullName>
    </submittedName>
</protein>
<gene>
    <name evidence="1" type="ORF">BdWA1_000096</name>
</gene>
<dbReference type="GO" id="GO:0035303">
    <property type="term" value="P:regulation of dephosphorylation"/>
    <property type="evidence" value="ECO:0007669"/>
    <property type="project" value="TreeGrafter"/>
</dbReference>
<comment type="caution">
    <text evidence="1">The sequence shown here is derived from an EMBL/GenBank/DDBJ whole genome shotgun (WGS) entry which is preliminary data.</text>
</comment>
<dbReference type="GO" id="GO:0009966">
    <property type="term" value="P:regulation of signal transduction"/>
    <property type="evidence" value="ECO:0007669"/>
    <property type="project" value="InterPro"/>
</dbReference>
<sequence length="329" mass="37943">MDYQNDGSDYKVLERLFAEAFSAFYKHNYLNQRNIDCTKLSGLIETASSIWSDYLNDETRFGSDSKYLHENESTAEITGSSKNGLNIILIKSFELLNVAVNLLDLISPNEELDDIHTVYLMYIALPFLHAHQLLQFGNIKSRIFILKKSQIYLQQFLNTLGNYKLLSQDDEKDWYKNDGNETSAQERTKKIKRAKLKRQLQDEIMESLSGVKSIVNMILEPPDEELLRLFILKALRVFGTDALDDLDFIQREMKFLNPIHGDNLEQYAASKKPPSECKGRPWYLHIDESGRVDPSVAAILYRKMVFVPGHELPSISLDECARIEMEMDV</sequence>
<dbReference type="Gene3D" id="1.25.40.540">
    <property type="entry name" value="TAP42-like family"/>
    <property type="match status" value="1"/>
</dbReference>
<evidence type="ECO:0000313" key="1">
    <source>
        <dbReference type="EMBL" id="KAK2197099.1"/>
    </source>
</evidence>